<accession>A0A3P6GTM6</accession>
<dbReference type="EMBL" id="LR031880">
    <property type="protein sequence ID" value="VDD61434.1"/>
    <property type="molecule type" value="Genomic_DNA"/>
</dbReference>
<gene>
    <name evidence="1" type="ORF">BOLC6T36887H</name>
</gene>
<evidence type="ECO:0000313" key="1">
    <source>
        <dbReference type="EMBL" id="VDD61434.1"/>
    </source>
</evidence>
<sequence length="62" mass="7621">MYILYVIIEKSKFKMVKYQFSLDESLAFYSWKLKNIDKTDINKHIRRVLTKLQTHTQIQRRA</sequence>
<protein>
    <submittedName>
        <fullName evidence="1">Uncharacterized protein</fullName>
    </submittedName>
</protein>
<proteinExistence type="predicted"/>
<organism evidence="1">
    <name type="scientific">Brassica oleracea</name>
    <name type="common">Wild cabbage</name>
    <dbReference type="NCBI Taxonomy" id="3712"/>
    <lineage>
        <taxon>Eukaryota</taxon>
        <taxon>Viridiplantae</taxon>
        <taxon>Streptophyta</taxon>
        <taxon>Embryophyta</taxon>
        <taxon>Tracheophyta</taxon>
        <taxon>Spermatophyta</taxon>
        <taxon>Magnoliopsida</taxon>
        <taxon>eudicotyledons</taxon>
        <taxon>Gunneridae</taxon>
        <taxon>Pentapetalae</taxon>
        <taxon>rosids</taxon>
        <taxon>malvids</taxon>
        <taxon>Brassicales</taxon>
        <taxon>Brassicaceae</taxon>
        <taxon>Brassiceae</taxon>
        <taxon>Brassica</taxon>
    </lineage>
</organism>
<dbReference type="AlphaFoldDB" id="A0A3P6GTM6"/>
<reference evidence="1" key="1">
    <citation type="submission" date="2018-11" db="EMBL/GenBank/DDBJ databases">
        <authorList>
            <consortium name="Genoscope - CEA"/>
            <person name="William W."/>
        </authorList>
    </citation>
    <scope>NUCLEOTIDE SEQUENCE</scope>
</reference>
<name>A0A3P6GTM6_BRAOL</name>